<evidence type="ECO:0000256" key="1">
    <source>
        <dbReference type="SAM" id="MobiDB-lite"/>
    </source>
</evidence>
<dbReference type="RefSeq" id="WP_345439958.1">
    <property type="nucleotide sequence ID" value="NZ_BAABHK010000018.1"/>
</dbReference>
<comment type="caution">
    <text evidence="3">The sequence shown here is derived from an EMBL/GenBank/DDBJ whole genome shotgun (WGS) entry which is preliminary data.</text>
</comment>
<feature type="region of interest" description="Disordered" evidence="1">
    <location>
        <begin position="28"/>
        <end position="79"/>
    </location>
</feature>
<organism evidence="3 4">
    <name type="scientific">Actinoallomurus vinaceus</name>
    <dbReference type="NCBI Taxonomy" id="1080074"/>
    <lineage>
        <taxon>Bacteria</taxon>
        <taxon>Bacillati</taxon>
        <taxon>Actinomycetota</taxon>
        <taxon>Actinomycetes</taxon>
        <taxon>Streptosporangiales</taxon>
        <taxon>Thermomonosporaceae</taxon>
        <taxon>Actinoallomurus</taxon>
    </lineage>
</organism>
<evidence type="ECO:0000256" key="2">
    <source>
        <dbReference type="SAM" id="SignalP"/>
    </source>
</evidence>
<evidence type="ECO:0008006" key="5">
    <source>
        <dbReference type="Google" id="ProtNLM"/>
    </source>
</evidence>
<feature type="chain" id="PRO_5046453908" description="Lipoprotein" evidence="2">
    <location>
        <begin position="23"/>
        <end position="158"/>
    </location>
</feature>
<proteinExistence type="predicted"/>
<gene>
    <name evidence="3" type="ORF">GCM10023196_088990</name>
</gene>
<feature type="compositionally biased region" description="Polar residues" evidence="1">
    <location>
        <begin position="54"/>
        <end position="64"/>
    </location>
</feature>
<keyword evidence="2" id="KW-0732">Signal</keyword>
<reference evidence="4" key="1">
    <citation type="journal article" date="2019" name="Int. J. Syst. Evol. Microbiol.">
        <title>The Global Catalogue of Microorganisms (GCM) 10K type strain sequencing project: providing services to taxonomists for standard genome sequencing and annotation.</title>
        <authorList>
            <consortium name="The Broad Institute Genomics Platform"/>
            <consortium name="The Broad Institute Genome Sequencing Center for Infectious Disease"/>
            <person name="Wu L."/>
            <person name="Ma J."/>
        </authorList>
    </citation>
    <scope>NUCLEOTIDE SEQUENCE [LARGE SCALE GENOMIC DNA]</scope>
    <source>
        <strain evidence="4">JCM 17939</strain>
    </source>
</reference>
<protein>
    <recommendedName>
        <fullName evidence="5">Lipoprotein</fullName>
    </recommendedName>
</protein>
<dbReference type="PROSITE" id="PS51257">
    <property type="entry name" value="PROKAR_LIPOPROTEIN"/>
    <property type="match status" value="1"/>
</dbReference>
<keyword evidence="4" id="KW-1185">Reference proteome</keyword>
<feature type="signal peptide" evidence="2">
    <location>
        <begin position="1"/>
        <end position="22"/>
    </location>
</feature>
<sequence>MRGRHGTVTPALAVTVLAVAVAGCGGSGHDATPTAVPPSVQGGHAATGPGRTAGRTQGTGSAPTINGVHPGAERKSAADGTWVARSGNTRVALYLFRGAAALNAPYFCTGTVDAAMRIALTCANGARDRTAGRAALGAGARTLTVAWNGGIEDVFRRK</sequence>
<dbReference type="EMBL" id="BAABHK010000018">
    <property type="protein sequence ID" value="GAA4636980.1"/>
    <property type="molecule type" value="Genomic_DNA"/>
</dbReference>
<name>A0ABP8USE6_9ACTN</name>
<accession>A0ABP8USE6</accession>
<dbReference type="Proteomes" id="UP001501442">
    <property type="component" value="Unassembled WGS sequence"/>
</dbReference>
<evidence type="ECO:0000313" key="4">
    <source>
        <dbReference type="Proteomes" id="UP001501442"/>
    </source>
</evidence>
<evidence type="ECO:0000313" key="3">
    <source>
        <dbReference type="EMBL" id="GAA4636980.1"/>
    </source>
</evidence>